<protein>
    <recommendedName>
        <fullName evidence="5">FAD-binding domain-containing protein</fullName>
    </recommendedName>
</protein>
<dbReference type="PRINTS" id="PR00420">
    <property type="entry name" value="RNGMNOXGNASE"/>
</dbReference>
<keyword evidence="2" id="KW-0285">Flavoprotein</keyword>
<feature type="domain" description="FAD-binding" evidence="5">
    <location>
        <begin position="14"/>
        <end position="356"/>
    </location>
</feature>
<dbReference type="InterPro" id="IPR002938">
    <property type="entry name" value="FAD-bd"/>
</dbReference>
<dbReference type="OrthoDB" id="8672648at2"/>
<gene>
    <name evidence="6" type="ORF">P256_02382</name>
</gene>
<dbReference type="Gene3D" id="3.30.9.10">
    <property type="entry name" value="D-Amino Acid Oxidase, subunit A, domain 2"/>
    <property type="match status" value="1"/>
</dbReference>
<dbReference type="HOGENOM" id="CLU_009665_14_2_6"/>
<accession>V2TIN0</accession>
<dbReference type="PANTHER" id="PTHR43004">
    <property type="entry name" value="TRK SYSTEM POTASSIUM UPTAKE PROTEIN"/>
    <property type="match status" value="1"/>
</dbReference>
<evidence type="ECO:0000313" key="6">
    <source>
        <dbReference type="EMBL" id="ESK37327.1"/>
    </source>
</evidence>
<keyword evidence="7" id="KW-1185">Reference proteome</keyword>
<dbReference type="AlphaFoldDB" id="V2TIN0"/>
<keyword evidence="4" id="KW-1133">Transmembrane helix</keyword>
<dbReference type="InterPro" id="IPR050641">
    <property type="entry name" value="RIFMO-like"/>
</dbReference>
<dbReference type="Gene3D" id="3.50.50.60">
    <property type="entry name" value="FAD/NAD(P)-binding domain"/>
    <property type="match status" value="1"/>
</dbReference>
<dbReference type="GO" id="GO:0016709">
    <property type="term" value="F:oxidoreductase activity, acting on paired donors, with incorporation or reduction of molecular oxygen, NAD(P)H as one donor, and incorporation of one atom of oxygen"/>
    <property type="evidence" value="ECO:0007669"/>
    <property type="project" value="UniProtKB-ARBA"/>
</dbReference>
<dbReference type="SUPFAM" id="SSF51905">
    <property type="entry name" value="FAD/NAD(P)-binding domain"/>
    <property type="match status" value="1"/>
</dbReference>
<organism evidence="6 7">
    <name type="scientific">Acinetobacter nectaris CIP 110549</name>
    <dbReference type="NCBI Taxonomy" id="1392540"/>
    <lineage>
        <taxon>Bacteria</taxon>
        <taxon>Pseudomonadati</taxon>
        <taxon>Pseudomonadota</taxon>
        <taxon>Gammaproteobacteria</taxon>
        <taxon>Moraxellales</taxon>
        <taxon>Moraxellaceae</taxon>
        <taxon>Acinetobacter</taxon>
    </lineage>
</organism>
<keyword evidence="4" id="KW-0472">Membrane</keyword>
<reference evidence="6 7" key="1">
    <citation type="submission" date="2013-10" db="EMBL/GenBank/DDBJ databases">
        <title>The Genome Sequence of Acinetobacter nectaris CIP 110549.</title>
        <authorList>
            <consortium name="The Broad Institute Genomics Platform"/>
            <consortium name="The Broad Institute Genome Sequencing Center for Infectious Disease"/>
            <person name="Cerqueira G."/>
            <person name="Feldgarden M."/>
            <person name="Courvalin P."/>
            <person name="Grillot-Courvalin C."/>
            <person name="Clermont D."/>
            <person name="Rocha E."/>
            <person name="Yoon E.-J."/>
            <person name="Nemec A."/>
            <person name="Young S.K."/>
            <person name="Zeng Q."/>
            <person name="Gargeya S."/>
            <person name="Fitzgerald M."/>
            <person name="Abouelleil A."/>
            <person name="Alvarado L."/>
            <person name="Berlin A.M."/>
            <person name="Chapman S.B."/>
            <person name="Gainer-Dewar J."/>
            <person name="Goldberg J."/>
            <person name="Gnerre S."/>
            <person name="Griggs A."/>
            <person name="Gujja S."/>
            <person name="Hansen M."/>
            <person name="Howarth C."/>
            <person name="Imamovic A."/>
            <person name="Ireland A."/>
            <person name="Larimer J."/>
            <person name="McCowan C."/>
            <person name="Murphy C."/>
            <person name="Pearson M."/>
            <person name="Poon T.W."/>
            <person name="Priest M."/>
            <person name="Roberts A."/>
            <person name="Saif S."/>
            <person name="Shea T."/>
            <person name="Sykes S."/>
            <person name="Wortman J."/>
            <person name="Nusbaum C."/>
            <person name="Birren B."/>
        </authorList>
    </citation>
    <scope>NUCLEOTIDE SEQUENCE [LARGE SCALE GENOMIC DNA]</scope>
    <source>
        <strain evidence="6 7">CIP 110549</strain>
    </source>
</reference>
<dbReference type="STRING" id="1392540.P256_02382"/>
<dbReference type="Gene3D" id="3.40.30.120">
    <property type="match status" value="1"/>
</dbReference>
<dbReference type="Proteomes" id="UP000023785">
    <property type="component" value="Unassembled WGS sequence"/>
</dbReference>
<evidence type="ECO:0000256" key="3">
    <source>
        <dbReference type="ARBA" id="ARBA00022827"/>
    </source>
</evidence>
<dbReference type="RefSeq" id="WP_023273992.1">
    <property type="nucleotide sequence ID" value="NZ_KI530736.1"/>
</dbReference>
<feature type="transmembrane region" description="Helical" evidence="4">
    <location>
        <begin position="12"/>
        <end position="34"/>
    </location>
</feature>
<comment type="caution">
    <text evidence="6">The sequence shown here is derived from an EMBL/GenBank/DDBJ whole genome shotgun (WGS) entry which is preliminary data.</text>
</comment>
<evidence type="ECO:0000256" key="4">
    <source>
        <dbReference type="SAM" id="Phobius"/>
    </source>
</evidence>
<dbReference type="EMBL" id="AYER01000010">
    <property type="protein sequence ID" value="ESK37327.1"/>
    <property type="molecule type" value="Genomic_DNA"/>
</dbReference>
<dbReference type="Pfam" id="PF21274">
    <property type="entry name" value="Rng_hyd_C"/>
    <property type="match status" value="1"/>
</dbReference>
<keyword evidence="3" id="KW-0274">FAD</keyword>
<keyword evidence="4" id="KW-0812">Transmembrane</keyword>
<dbReference type="Pfam" id="PF01494">
    <property type="entry name" value="FAD_binding_3"/>
    <property type="match status" value="1"/>
</dbReference>
<evidence type="ECO:0000259" key="5">
    <source>
        <dbReference type="Pfam" id="PF01494"/>
    </source>
</evidence>
<evidence type="ECO:0000256" key="2">
    <source>
        <dbReference type="ARBA" id="ARBA00022630"/>
    </source>
</evidence>
<evidence type="ECO:0000313" key="7">
    <source>
        <dbReference type="Proteomes" id="UP000023785"/>
    </source>
</evidence>
<name>V2TIN0_9GAMM</name>
<dbReference type="InterPro" id="IPR036188">
    <property type="entry name" value="FAD/NAD-bd_sf"/>
</dbReference>
<dbReference type="PATRIC" id="fig|1392540.3.peg.2301"/>
<comment type="cofactor">
    <cofactor evidence="1">
        <name>FAD</name>
        <dbReference type="ChEBI" id="CHEBI:57692"/>
    </cofactor>
</comment>
<evidence type="ECO:0000256" key="1">
    <source>
        <dbReference type="ARBA" id="ARBA00001974"/>
    </source>
</evidence>
<dbReference type="PANTHER" id="PTHR43004:SF19">
    <property type="entry name" value="BINDING MONOOXYGENASE, PUTATIVE (JCVI)-RELATED"/>
    <property type="match status" value="1"/>
</dbReference>
<dbReference type="eggNOG" id="COG0654">
    <property type="taxonomic scope" value="Bacteria"/>
</dbReference>
<sequence length="532" mass="60339">MNQEISKNFPKYNTDVLIVGGSIVGLSAALFLAWRNVNVIVVEKHESSSKHPRAIGFTELSLEHYRAAGIIDKIPQVNSNSRLRRAKVESLTGNWHAEIPWTPHEQENDKGILSPVTGAAIAQDLLEPIIRQSAKDFGANLHLGTELIELIENGEGILARVKNRKKNEIYEISAKYVIAADGANSSIREQLGIKIKGVGHLRFIRSVLFYCTEAEFYLEEGIQQFEIDQTEFKAFLTHYPDGRWVLMFNADHEYSESDLKSYILQALGRKMNIDIITTGTWEMAGQIAEEYQKGHIFLVGDAAHQLPPTRGGFGANTGIDDVYNLAWKLQMVLQNKNVGKELLETYHLERYPIGWLRHQQTFSRPDYLQWVDTSFKAETLLSSEAMEFGQRVNSTAVLNNDTCANLPLAAHPNIWLGHTGTRVPHAWVSRYEERISTIDLFTKSFVAISKDISWLDIAKRISKELGIDIEVLHVGIDIHFLDDKIFEELFDISKDDCILVRPDAIVAWRSTKQCGNKYNCFKEAFKKVTSYK</sequence>
<dbReference type="GO" id="GO:0071949">
    <property type="term" value="F:FAD binding"/>
    <property type="evidence" value="ECO:0007669"/>
    <property type="project" value="InterPro"/>
</dbReference>
<proteinExistence type="predicted"/>